<name>A0A0M4D3B9_9BACT</name>
<dbReference type="Pfam" id="PF03717">
    <property type="entry name" value="PBP_dimer"/>
    <property type="match status" value="1"/>
</dbReference>
<feature type="transmembrane region" description="Helical" evidence="4">
    <location>
        <begin position="12"/>
        <end position="31"/>
    </location>
</feature>
<dbReference type="Pfam" id="PF00905">
    <property type="entry name" value="Transpeptidase"/>
    <property type="match status" value="1"/>
</dbReference>
<evidence type="ECO:0000313" key="7">
    <source>
        <dbReference type="Proteomes" id="UP000057158"/>
    </source>
</evidence>
<dbReference type="KEGG" id="des:DSOUD_2930"/>
<dbReference type="GO" id="GO:0008658">
    <property type="term" value="F:penicillin binding"/>
    <property type="evidence" value="ECO:0007669"/>
    <property type="project" value="InterPro"/>
</dbReference>
<dbReference type="PATRIC" id="fig|1603606.3.peg.3158"/>
<dbReference type="SUPFAM" id="SSF56601">
    <property type="entry name" value="beta-lactamase/transpeptidase-like"/>
    <property type="match status" value="1"/>
</dbReference>
<evidence type="ECO:0000259" key="5">
    <source>
        <dbReference type="PROSITE" id="PS51178"/>
    </source>
</evidence>
<dbReference type="OrthoDB" id="9789078at2"/>
<dbReference type="EMBL" id="CP010802">
    <property type="protein sequence ID" value="ALC17658.1"/>
    <property type="molecule type" value="Genomic_DNA"/>
</dbReference>
<dbReference type="CDD" id="cd06575">
    <property type="entry name" value="PASTA_Pbp2x-like_2"/>
    <property type="match status" value="1"/>
</dbReference>
<sequence>METLEKWVRIRIRLVGICFILIFVLITLRAFQLQVLNQEEWQKRAERQHQKNIPLMPQRGTIYDSHGEEMALSVEMDSIFVEPAKVVEPERAARELASALSLPVATIRARLTSKKNFLWLKRKASLRESDRVRSLGLAGIGFTKEHRRFYPNSEIGAQVIGFTGLDPEGLEGVELQYDSVMLGQGGYLVMEQDALGRRMGSGDAVVRGERRGSDLYLTLDRNLQYIAEKELAVGVKNAGAKAGTIVVLDPSSGRVLAMASQPDYNPNAFNRYRPEQWRNRALCDTFEPGSTFKIFLAAAALNEGVIGPTEKIYCEKGDYAVGGRVVHDHRGYGYLNLTEILKFSSNIGIAKVGKALERENLFRYLSDFGFGRRTEIDLPGEVSGMMRKPSQWFEFDLAAISFGQGVSVTPLQLAAATAVIANGGNLMAPYVVEKVVDGYGQTVQNRTAKVVRRVLSPEVAARMRAMLIETTEEGGTGTLATVPGYQVAGKTGTAQKVDPVTGGYSVDKRVSSFVGFVPADDPKLVILVVIDEPEGTTYGGVVAAPVFSRVAGQSLSYLKILPNQQARKPSLPPISESAGIVSLPPLMKGENGNREGGAPTMPEFRGMSYRQVLQTMERAGVNIKLTGTGRVVEQSPAAGEAIRYSSPVWVRLGPPS</sequence>
<dbReference type="Gene3D" id="3.30.450.330">
    <property type="match status" value="1"/>
</dbReference>
<dbReference type="InterPro" id="IPR005543">
    <property type="entry name" value="PASTA_dom"/>
</dbReference>
<dbReference type="Proteomes" id="UP000057158">
    <property type="component" value="Chromosome"/>
</dbReference>
<organism evidence="6 7">
    <name type="scientific">Desulfuromonas soudanensis</name>
    <dbReference type="NCBI Taxonomy" id="1603606"/>
    <lineage>
        <taxon>Bacteria</taxon>
        <taxon>Pseudomonadati</taxon>
        <taxon>Thermodesulfobacteriota</taxon>
        <taxon>Desulfuromonadia</taxon>
        <taxon>Desulfuromonadales</taxon>
        <taxon>Desulfuromonadaceae</taxon>
        <taxon>Desulfuromonas</taxon>
    </lineage>
</organism>
<comment type="subcellular location">
    <subcellularLocation>
        <location evidence="1">Membrane</location>
    </subcellularLocation>
</comment>
<dbReference type="InterPro" id="IPR001460">
    <property type="entry name" value="PCN-bd_Tpept"/>
</dbReference>
<keyword evidence="4" id="KW-0812">Transmembrane</keyword>
<evidence type="ECO:0000256" key="2">
    <source>
        <dbReference type="ARBA" id="ARBA00022645"/>
    </source>
</evidence>
<gene>
    <name evidence="6" type="primary">ftsI</name>
    <name evidence="6" type="ORF">DSOUD_2930</name>
</gene>
<evidence type="ECO:0000313" key="6">
    <source>
        <dbReference type="EMBL" id="ALC17658.1"/>
    </source>
</evidence>
<dbReference type="RefSeq" id="WP_053551654.1">
    <property type="nucleotide sequence ID" value="NZ_CP010802.1"/>
</dbReference>
<keyword evidence="2" id="KW-0121">Carboxypeptidase</keyword>
<keyword evidence="4" id="KW-1133">Transmembrane helix</keyword>
<dbReference type="InterPro" id="IPR012338">
    <property type="entry name" value="Beta-lactam/transpept-like"/>
</dbReference>
<dbReference type="STRING" id="1603606.DSOUD_2930"/>
<dbReference type="AlphaFoldDB" id="A0A0M4D3B9"/>
<proteinExistence type="predicted"/>
<feature type="domain" description="PASTA" evidence="5">
    <location>
        <begin position="597"/>
        <end position="654"/>
    </location>
</feature>
<dbReference type="PANTHER" id="PTHR30627">
    <property type="entry name" value="PEPTIDOGLYCAN D,D-TRANSPEPTIDASE"/>
    <property type="match status" value="1"/>
</dbReference>
<dbReference type="Gene3D" id="1.10.150.770">
    <property type="match status" value="1"/>
</dbReference>
<keyword evidence="2" id="KW-0645">Protease</keyword>
<evidence type="ECO:0000256" key="4">
    <source>
        <dbReference type="SAM" id="Phobius"/>
    </source>
</evidence>
<dbReference type="Pfam" id="PF03793">
    <property type="entry name" value="PASTA"/>
    <property type="match status" value="1"/>
</dbReference>
<dbReference type="PANTHER" id="PTHR30627:SF1">
    <property type="entry name" value="PEPTIDOGLYCAN D,D-TRANSPEPTIDASE FTSI"/>
    <property type="match status" value="1"/>
</dbReference>
<dbReference type="InterPro" id="IPR036138">
    <property type="entry name" value="PBP_dimer_sf"/>
</dbReference>
<evidence type="ECO:0000256" key="1">
    <source>
        <dbReference type="ARBA" id="ARBA00004370"/>
    </source>
</evidence>
<keyword evidence="2" id="KW-0378">Hydrolase</keyword>
<dbReference type="SUPFAM" id="SSF54184">
    <property type="entry name" value="Penicillin-binding protein 2x (pbp-2x), c-terminal domain"/>
    <property type="match status" value="1"/>
</dbReference>
<dbReference type="Gene3D" id="3.40.710.10">
    <property type="entry name" value="DD-peptidase/beta-lactamase superfamily"/>
    <property type="match status" value="1"/>
</dbReference>
<protein>
    <submittedName>
        <fullName evidence="6">Peptidoglycan synthetase FtsI</fullName>
    </submittedName>
</protein>
<dbReference type="Gene3D" id="3.90.1310.10">
    <property type="entry name" value="Penicillin-binding protein 2a (Domain 2)"/>
    <property type="match status" value="1"/>
</dbReference>
<evidence type="ECO:0000256" key="3">
    <source>
        <dbReference type="ARBA" id="ARBA00023136"/>
    </source>
</evidence>
<dbReference type="InterPro" id="IPR005311">
    <property type="entry name" value="PBP_dimer"/>
</dbReference>
<accession>A0A0M4D3B9</accession>
<dbReference type="SUPFAM" id="SSF56519">
    <property type="entry name" value="Penicillin binding protein dimerisation domain"/>
    <property type="match status" value="1"/>
</dbReference>
<dbReference type="PROSITE" id="PS51178">
    <property type="entry name" value="PASTA"/>
    <property type="match status" value="1"/>
</dbReference>
<dbReference type="Gene3D" id="3.30.10.20">
    <property type="match status" value="1"/>
</dbReference>
<dbReference type="InterPro" id="IPR050515">
    <property type="entry name" value="Beta-lactam/transpept"/>
</dbReference>
<dbReference type="GO" id="GO:0071555">
    <property type="term" value="P:cell wall organization"/>
    <property type="evidence" value="ECO:0007669"/>
    <property type="project" value="TreeGrafter"/>
</dbReference>
<dbReference type="SMART" id="SM00740">
    <property type="entry name" value="PASTA"/>
    <property type="match status" value="1"/>
</dbReference>
<dbReference type="GO" id="GO:0004180">
    <property type="term" value="F:carboxypeptidase activity"/>
    <property type="evidence" value="ECO:0007669"/>
    <property type="project" value="UniProtKB-KW"/>
</dbReference>
<dbReference type="GO" id="GO:0005886">
    <property type="term" value="C:plasma membrane"/>
    <property type="evidence" value="ECO:0007669"/>
    <property type="project" value="TreeGrafter"/>
</dbReference>
<reference evidence="6 7" key="1">
    <citation type="submission" date="2015-07" db="EMBL/GenBank/DDBJ databases">
        <title>Isolation and Genomic Characterization of a Novel Halophilic Metal-Reducing Deltaproteobacterium from the Deep Subsurface.</title>
        <authorList>
            <person name="Badalamenti J.P."/>
            <person name="Summers Z.M."/>
            <person name="Gralnick J.A."/>
            <person name="Bond D.R."/>
        </authorList>
    </citation>
    <scope>NUCLEOTIDE SEQUENCE [LARGE SCALE GENOMIC DNA]</scope>
    <source>
        <strain evidence="6 7">WTL</strain>
    </source>
</reference>
<keyword evidence="7" id="KW-1185">Reference proteome</keyword>
<keyword evidence="3 4" id="KW-0472">Membrane</keyword>